<dbReference type="RefSeq" id="WP_264892395.1">
    <property type="nucleotide sequence ID" value="NZ_CP110257.1"/>
</dbReference>
<organism evidence="2 3">
    <name type="scientific">Caldimonas aquatica</name>
    <dbReference type="NCBI Taxonomy" id="376175"/>
    <lineage>
        <taxon>Bacteria</taxon>
        <taxon>Pseudomonadati</taxon>
        <taxon>Pseudomonadota</taxon>
        <taxon>Betaproteobacteria</taxon>
        <taxon>Burkholderiales</taxon>
        <taxon>Sphaerotilaceae</taxon>
        <taxon>Caldimonas</taxon>
    </lineage>
</organism>
<name>A0ABY6MRZ4_9BURK</name>
<keyword evidence="3" id="KW-1185">Reference proteome</keyword>
<accession>A0ABY6MRZ4</accession>
<sequence>MNDASGPGSQMPGFDFLRQLGAQAGSAALPFAQWIAPTLDPQELDKRIADLRAVQFWLEQNAKMVAATVQAMEVQRMTLAALQTMNVPLESMKDALLARPAPPQAAGAAPAAAAAPASAAQPPAAEASAGSAAPVGALPLVDPIQWWGALTQQFAQLAGNALKEVGASAATPAASGTGGGSPEAGAAGDGGSRSPSRPRRAATKRPPGAR</sequence>
<evidence type="ECO:0000313" key="2">
    <source>
        <dbReference type="EMBL" id="UZD54764.1"/>
    </source>
</evidence>
<dbReference type="NCBIfam" id="NF043076">
    <property type="entry name" value="PHA_gran_PhaM"/>
    <property type="match status" value="1"/>
</dbReference>
<proteinExistence type="predicted"/>
<gene>
    <name evidence="2" type="ORF">OMP39_14045</name>
</gene>
<dbReference type="InterPro" id="IPR050026">
    <property type="entry name" value="PHA_gran_PhaM_N"/>
</dbReference>
<protein>
    <submittedName>
        <fullName evidence="2">Uncharacterized protein</fullName>
    </submittedName>
</protein>
<feature type="compositionally biased region" description="Gly residues" evidence="1">
    <location>
        <begin position="176"/>
        <end position="191"/>
    </location>
</feature>
<reference evidence="2" key="1">
    <citation type="submission" date="2022-10" db="EMBL/GenBank/DDBJ databases">
        <title>Complete genome sequence of Schlegelella aquatica LMG 23380.</title>
        <authorList>
            <person name="Musilova J."/>
            <person name="Kourilova X."/>
            <person name="Bezdicek M."/>
            <person name="Hermankova K."/>
            <person name="Obruca S."/>
            <person name="Sedlar K."/>
        </authorList>
    </citation>
    <scope>NUCLEOTIDE SEQUENCE</scope>
    <source>
        <strain evidence="2">LMG 23380</strain>
    </source>
</reference>
<evidence type="ECO:0000256" key="1">
    <source>
        <dbReference type="SAM" id="MobiDB-lite"/>
    </source>
</evidence>
<feature type="compositionally biased region" description="Low complexity" evidence="1">
    <location>
        <begin position="166"/>
        <end position="175"/>
    </location>
</feature>
<feature type="region of interest" description="Disordered" evidence="1">
    <location>
        <begin position="166"/>
        <end position="210"/>
    </location>
</feature>
<evidence type="ECO:0000313" key="3">
    <source>
        <dbReference type="Proteomes" id="UP001163266"/>
    </source>
</evidence>
<dbReference type="Proteomes" id="UP001163266">
    <property type="component" value="Chromosome"/>
</dbReference>
<dbReference type="EMBL" id="CP110257">
    <property type="protein sequence ID" value="UZD54764.1"/>
    <property type="molecule type" value="Genomic_DNA"/>
</dbReference>